<dbReference type="EC" id="2.1.1.-" evidence="6"/>
<dbReference type="Pfam" id="PF06859">
    <property type="entry name" value="Bin3"/>
    <property type="match status" value="1"/>
</dbReference>
<dbReference type="GO" id="GO:0008171">
    <property type="term" value="F:O-methyltransferase activity"/>
    <property type="evidence" value="ECO:0007669"/>
    <property type="project" value="UniProtKB-UniRule"/>
</dbReference>
<evidence type="ECO:0000313" key="9">
    <source>
        <dbReference type="Proteomes" id="UP000507163"/>
    </source>
</evidence>
<dbReference type="GO" id="GO:0017069">
    <property type="term" value="F:snRNA binding"/>
    <property type="evidence" value="ECO:0007669"/>
    <property type="project" value="TreeGrafter"/>
</dbReference>
<evidence type="ECO:0000256" key="1">
    <source>
        <dbReference type="ARBA" id="ARBA00008361"/>
    </source>
</evidence>
<accession>A0A1C6X9I1</accession>
<dbReference type="PANTHER" id="PTHR12315:SF0">
    <property type="entry name" value="7SK SNRNA METHYLPHOSPHATE CAPPING ENZYME"/>
    <property type="match status" value="1"/>
</dbReference>
<dbReference type="GO" id="GO:0032259">
    <property type="term" value="P:methylation"/>
    <property type="evidence" value="ECO:0007669"/>
    <property type="project" value="UniProtKB-KW"/>
</dbReference>
<keyword evidence="4 5" id="KW-0949">S-adenosyl-L-methionine</keyword>
<dbReference type="PANTHER" id="PTHR12315">
    <property type="entry name" value="BICOID-INTERACTING PROTEIN RELATED"/>
    <property type="match status" value="1"/>
</dbReference>
<evidence type="ECO:0000259" key="7">
    <source>
        <dbReference type="PROSITE" id="PS51515"/>
    </source>
</evidence>
<evidence type="ECO:0000313" key="8">
    <source>
        <dbReference type="EMBL" id="SCM00159.1"/>
    </source>
</evidence>
<evidence type="ECO:0000256" key="3">
    <source>
        <dbReference type="ARBA" id="ARBA00022679"/>
    </source>
</evidence>
<evidence type="ECO:0000256" key="4">
    <source>
        <dbReference type="ARBA" id="ARBA00022691"/>
    </source>
</evidence>
<dbReference type="GO" id="GO:0008173">
    <property type="term" value="F:RNA methyltransferase activity"/>
    <property type="evidence" value="ECO:0007669"/>
    <property type="project" value="UniProtKB-UniRule"/>
</dbReference>
<dbReference type="PROSITE" id="PS51515">
    <property type="entry name" value="BIN3_SAM"/>
    <property type="match status" value="1"/>
</dbReference>
<dbReference type="EMBL" id="LT608173">
    <property type="protein sequence ID" value="SCM00159.1"/>
    <property type="molecule type" value="Genomic_DNA"/>
</dbReference>
<sequence length="388" mass="46477">MAICIFEKAEKKKLRKILNYFKLSSEDVLYSENCEDRENGKKRKICLHGNYQNYFFERYMNRKIICKEDNENNILSNELENKIQVCEITGCQNERKDKIDDYRLSNINNLIKDIFKNKIILDIGCNYGITTFLLSLKYKCKTVNGIDIDYNIINKNISILKLFFDFILIYNKQKHMLPFLLNKHFLKTESSIFNELHLLYEELTLKGVDKNDEERNEHNLEVCQNEFPFNIYFSCSNIFDKCFENVQNKYDVIICFSVLKWIHLNYGDNKLILFFDLVYKLLKNGGYFILEYHREIKYKLKKNEKIFFLEKKKKLKMNYTHFDDIAQGLYNNASKFVLINKTDFKANTKEDGKERRDTGMFNRTICIYKKVCNDGNIEQHPVLNRLNM</sequence>
<organism evidence="8 9">
    <name type="scientific">Plasmodium chabaudi chabaudi</name>
    <dbReference type="NCBI Taxonomy" id="31271"/>
    <lineage>
        <taxon>Eukaryota</taxon>
        <taxon>Sar</taxon>
        <taxon>Alveolata</taxon>
        <taxon>Apicomplexa</taxon>
        <taxon>Aconoidasida</taxon>
        <taxon>Haemosporida</taxon>
        <taxon>Plasmodiidae</taxon>
        <taxon>Plasmodium</taxon>
        <taxon>Plasmodium (Vinckeia)</taxon>
    </lineage>
</organism>
<dbReference type="InterPro" id="IPR010675">
    <property type="entry name" value="Bin3_C"/>
</dbReference>
<gene>
    <name evidence="8" type="ORF">PCHAJ_000117100</name>
</gene>
<dbReference type="Proteomes" id="UP000507163">
    <property type="component" value="Chromosome 7"/>
</dbReference>
<keyword evidence="3 6" id="KW-0808">Transferase</keyword>
<dbReference type="Gene3D" id="3.40.50.150">
    <property type="entry name" value="Vaccinia Virus protein VP39"/>
    <property type="match status" value="1"/>
</dbReference>
<keyword evidence="2 6" id="KW-0489">Methyltransferase</keyword>
<feature type="domain" description="Bin3-type SAM" evidence="7">
    <location>
        <begin position="101"/>
        <end position="373"/>
    </location>
</feature>
<evidence type="ECO:0000256" key="2">
    <source>
        <dbReference type="ARBA" id="ARBA00022603"/>
    </source>
</evidence>
<dbReference type="CDD" id="cd02440">
    <property type="entry name" value="AdoMet_MTases"/>
    <property type="match status" value="1"/>
</dbReference>
<name>A0A1C6X9I1_PLACU</name>
<dbReference type="SUPFAM" id="SSF53335">
    <property type="entry name" value="S-adenosyl-L-methionine-dependent methyltransferases"/>
    <property type="match status" value="1"/>
</dbReference>
<dbReference type="AlphaFoldDB" id="A0A1C6X9I1"/>
<dbReference type="InterPro" id="IPR024160">
    <property type="entry name" value="BIN3_SAM-bd_dom"/>
</dbReference>
<dbReference type="InterPro" id="IPR039772">
    <property type="entry name" value="Bin3-like"/>
</dbReference>
<dbReference type="GO" id="GO:0040031">
    <property type="term" value="P:snRNA modification"/>
    <property type="evidence" value="ECO:0007669"/>
    <property type="project" value="TreeGrafter"/>
</dbReference>
<dbReference type="InterPro" id="IPR029063">
    <property type="entry name" value="SAM-dependent_MTases_sf"/>
</dbReference>
<evidence type="ECO:0000256" key="5">
    <source>
        <dbReference type="PROSITE-ProRule" id="PRU00848"/>
    </source>
</evidence>
<protein>
    <recommendedName>
        <fullName evidence="6">RNA methyltransferase</fullName>
        <ecNumber evidence="6">2.1.1.-</ecNumber>
    </recommendedName>
</protein>
<comment type="similarity">
    <text evidence="1 6">Belongs to the methyltransferase superfamily.</text>
</comment>
<reference evidence="8 9" key="1">
    <citation type="submission" date="2016-08" db="EMBL/GenBank/DDBJ databases">
        <authorList>
            <consortium name="Pathogen Informatics"/>
        </authorList>
    </citation>
    <scope>NUCLEOTIDE SEQUENCE [LARGE SCALE GENOMIC DNA]</scope>
    <source>
        <strain evidence="8 9">AJ</strain>
    </source>
</reference>
<proteinExistence type="inferred from homology"/>
<evidence type="ECO:0000256" key="6">
    <source>
        <dbReference type="RuleBase" id="RU367087"/>
    </source>
</evidence>